<organism evidence="2 3">
    <name type="scientific">Sphaerisporangium krabiense</name>
    <dbReference type="NCBI Taxonomy" id="763782"/>
    <lineage>
        <taxon>Bacteria</taxon>
        <taxon>Bacillati</taxon>
        <taxon>Actinomycetota</taxon>
        <taxon>Actinomycetes</taxon>
        <taxon>Streptosporangiales</taxon>
        <taxon>Streptosporangiaceae</taxon>
        <taxon>Sphaerisporangium</taxon>
    </lineage>
</organism>
<gene>
    <name evidence="2" type="ORF">BJ981_005202</name>
</gene>
<proteinExistence type="predicted"/>
<dbReference type="Proteomes" id="UP000588112">
    <property type="component" value="Unassembled WGS sequence"/>
</dbReference>
<protein>
    <recommendedName>
        <fullName evidence="1">DeoxyPurine in DNA protein A domain-containing protein</fullName>
    </recommendedName>
</protein>
<dbReference type="InterPro" id="IPR055645">
    <property type="entry name" value="DpdA"/>
</dbReference>
<dbReference type="EMBL" id="JACHBR010000001">
    <property type="protein sequence ID" value="MBB5629503.1"/>
    <property type="molecule type" value="Genomic_DNA"/>
</dbReference>
<name>A0A7W8Z9F5_9ACTN</name>
<sequence length="252" mass="28149">MKFYLGTHHPGWLRLCPFPLFVSHRRLSSYKTLPRAIGEVAIDSGGFTELSLHGTWTASPRTYGNAIRRYVDEIGNVAWAAPQDWMCEPFMLTKTGLTLREHQHRTVGNYLDLRSAFPDLPIVPVVQGWSLNDYLHCVTLYDRAGIDLTAQPLVGLGSVCRRQHSTQIHTIVTTLAAGGLRLHGFGVKTRGLQCYAASLASADSLAWSYQGRRTPSAHPGHINEANCRTFAETWRARLLATLRWQQPTLDGL</sequence>
<feature type="domain" description="DeoxyPurine in DNA protein A" evidence="1">
    <location>
        <begin position="2"/>
        <end position="246"/>
    </location>
</feature>
<dbReference type="AlphaFoldDB" id="A0A7W8Z9F5"/>
<accession>A0A7W8Z9F5</accession>
<keyword evidence="3" id="KW-1185">Reference proteome</keyword>
<reference evidence="2 3" key="1">
    <citation type="submission" date="2020-08" db="EMBL/GenBank/DDBJ databases">
        <title>Sequencing the genomes of 1000 actinobacteria strains.</title>
        <authorList>
            <person name="Klenk H.-P."/>
        </authorList>
    </citation>
    <scope>NUCLEOTIDE SEQUENCE [LARGE SCALE GENOMIC DNA]</scope>
    <source>
        <strain evidence="2 3">DSM 45790</strain>
    </source>
</reference>
<evidence type="ECO:0000259" key="1">
    <source>
        <dbReference type="Pfam" id="PF23859"/>
    </source>
</evidence>
<comment type="caution">
    <text evidence="2">The sequence shown here is derived from an EMBL/GenBank/DDBJ whole genome shotgun (WGS) entry which is preliminary data.</text>
</comment>
<dbReference type="Pfam" id="PF23859">
    <property type="entry name" value="DpdA"/>
    <property type="match status" value="1"/>
</dbReference>
<evidence type="ECO:0000313" key="2">
    <source>
        <dbReference type="EMBL" id="MBB5629503.1"/>
    </source>
</evidence>
<dbReference type="RefSeq" id="WP_184614628.1">
    <property type="nucleotide sequence ID" value="NZ_BOOS01000055.1"/>
</dbReference>
<evidence type="ECO:0000313" key="3">
    <source>
        <dbReference type="Proteomes" id="UP000588112"/>
    </source>
</evidence>